<keyword evidence="2" id="KW-1185">Reference proteome</keyword>
<sequence length="223" mass="25646">MEALAINYLKKQPNFLNALPNYSTSHFWALIAFLTAAISFSWKIKSSIQSSPPPPHHHHSFTSPSSNHQPTQLDDQLLPSSTTSSTPPASLTPSTTFCRLENRRSGKFSLHYGQTDHHDINIINTPHNQQYYSLLGTIRSHQQQERGTMGLDYDDIDDEEEEEEEEEEEPMMMGTSSIKHVGYWEADDDVVLVKMKTIREMMGWYRYQDLSVLHGNVVRLWTH</sequence>
<evidence type="ECO:0000313" key="2">
    <source>
        <dbReference type="Proteomes" id="UP001055879"/>
    </source>
</evidence>
<protein>
    <submittedName>
        <fullName evidence="1">Uncharacterized protein</fullName>
    </submittedName>
</protein>
<gene>
    <name evidence="1" type="ORF">L6452_21426</name>
</gene>
<dbReference type="EMBL" id="CM042053">
    <property type="protein sequence ID" value="KAI3714472.1"/>
    <property type="molecule type" value="Genomic_DNA"/>
</dbReference>
<accession>A0ACB9AW53</accession>
<dbReference type="Proteomes" id="UP001055879">
    <property type="component" value="Linkage Group LG07"/>
</dbReference>
<name>A0ACB9AW53_ARCLA</name>
<proteinExistence type="predicted"/>
<organism evidence="1 2">
    <name type="scientific">Arctium lappa</name>
    <name type="common">Greater burdock</name>
    <name type="synonym">Lappa major</name>
    <dbReference type="NCBI Taxonomy" id="4217"/>
    <lineage>
        <taxon>Eukaryota</taxon>
        <taxon>Viridiplantae</taxon>
        <taxon>Streptophyta</taxon>
        <taxon>Embryophyta</taxon>
        <taxon>Tracheophyta</taxon>
        <taxon>Spermatophyta</taxon>
        <taxon>Magnoliopsida</taxon>
        <taxon>eudicotyledons</taxon>
        <taxon>Gunneridae</taxon>
        <taxon>Pentapetalae</taxon>
        <taxon>asterids</taxon>
        <taxon>campanulids</taxon>
        <taxon>Asterales</taxon>
        <taxon>Asteraceae</taxon>
        <taxon>Carduoideae</taxon>
        <taxon>Cardueae</taxon>
        <taxon>Arctiinae</taxon>
        <taxon>Arctium</taxon>
    </lineage>
</organism>
<reference evidence="1 2" key="2">
    <citation type="journal article" date="2022" name="Mol. Ecol. Resour.">
        <title>The genomes of chicory, endive, great burdock and yacon provide insights into Asteraceae paleo-polyploidization history and plant inulin production.</title>
        <authorList>
            <person name="Fan W."/>
            <person name="Wang S."/>
            <person name="Wang H."/>
            <person name="Wang A."/>
            <person name="Jiang F."/>
            <person name="Liu H."/>
            <person name="Zhao H."/>
            <person name="Xu D."/>
            <person name="Zhang Y."/>
        </authorList>
    </citation>
    <scope>NUCLEOTIDE SEQUENCE [LARGE SCALE GENOMIC DNA]</scope>
    <source>
        <strain evidence="2">cv. Niubang</strain>
    </source>
</reference>
<reference evidence="2" key="1">
    <citation type="journal article" date="2022" name="Mol. Ecol. Resour.">
        <title>The genomes of chicory, endive, great burdock and yacon provide insights into Asteraceae palaeo-polyploidization history and plant inulin production.</title>
        <authorList>
            <person name="Fan W."/>
            <person name="Wang S."/>
            <person name="Wang H."/>
            <person name="Wang A."/>
            <person name="Jiang F."/>
            <person name="Liu H."/>
            <person name="Zhao H."/>
            <person name="Xu D."/>
            <person name="Zhang Y."/>
        </authorList>
    </citation>
    <scope>NUCLEOTIDE SEQUENCE [LARGE SCALE GENOMIC DNA]</scope>
    <source>
        <strain evidence="2">cv. Niubang</strain>
    </source>
</reference>
<comment type="caution">
    <text evidence="1">The sequence shown here is derived from an EMBL/GenBank/DDBJ whole genome shotgun (WGS) entry which is preliminary data.</text>
</comment>
<evidence type="ECO:0000313" key="1">
    <source>
        <dbReference type="EMBL" id="KAI3714472.1"/>
    </source>
</evidence>